<keyword evidence="4 9" id="KW-0813">Transport</keyword>
<evidence type="ECO:0000256" key="7">
    <source>
        <dbReference type="ARBA" id="ARBA00022884"/>
    </source>
</evidence>
<dbReference type="InterPro" id="IPR016024">
    <property type="entry name" value="ARM-type_fold"/>
</dbReference>
<evidence type="ECO:0000259" key="10">
    <source>
        <dbReference type="Pfam" id="PF08389"/>
    </source>
</evidence>
<evidence type="ECO:0000259" key="11">
    <source>
        <dbReference type="Pfam" id="PF19282"/>
    </source>
</evidence>
<dbReference type="GO" id="GO:0000049">
    <property type="term" value="F:tRNA binding"/>
    <property type="evidence" value="ECO:0007669"/>
    <property type="project" value="UniProtKB-UniRule"/>
</dbReference>
<keyword evidence="8 9" id="KW-0539">Nucleus</keyword>
<reference evidence="12" key="1">
    <citation type="journal article" date="2019" name="G3 (Bethesda)">
        <title>Genome Assemblies of Two Rare Opportunistic Yeast Pathogens: Diutina rugosa (syn. Candida rugosa) and Trichomonascus ciferrii (syn. Candida ciferrii).</title>
        <authorList>
            <person name="Mixao V."/>
            <person name="Saus E."/>
            <person name="Hansen A.P."/>
            <person name="Lass-Florl C."/>
            <person name="Gabaldon T."/>
        </authorList>
    </citation>
    <scope>NUCLEOTIDE SEQUENCE</scope>
    <source>
        <strain evidence="12">CBS 4856</strain>
    </source>
</reference>
<dbReference type="EMBL" id="SWFS01000484">
    <property type="protein sequence ID" value="KAA8901554.1"/>
    <property type="molecule type" value="Genomic_DNA"/>
</dbReference>
<dbReference type="InterPro" id="IPR011989">
    <property type="entry name" value="ARM-like"/>
</dbReference>
<accession>A0A642URD3</accession>
<comment type="caution">
    <text evidence="12">The sequence shown here is derived from an EMBL/GenBank/DDBJ whole genome shotgun (WGS) entry which is preliminary data.</text>
</comment>
<dbReference type="PANTHER" id="PTHR15952">
    <property type="entry name" value="EXPORTIN-T/LOS1"/>
    <property type="match status" value="1"/>
</dbReference>
<dbReference type="Gene3D" id="1.25.10.10">
    <property type="entry name" value="Leucine-rich Repeat Variant"/>
    <property type="match status" value="1"/>
</dbReference>
<dbReference type="GO" id="GO:0016363">
    <property type="term" value="C:nuclear matrix"/>
    <property type="evidence" value="ECO:0007669"/>
    <property type="project" value="TreeGrafter"/>
</dbReference>
<evidence type="ECO:0000256" key="5">
    <source>
        <dbReference type="ARBA" id="ARBA00022490"/>
    </source>
</evidence>
<comment type="function">
    <text evidence="9">tRNA nucleus export receptor which facilitates tRNA translocation across the nuclear pore complex.</text>
</comment>
<feature type="domain" description="Exportin-T C-terminal" evidence="11">
    <location>
        <begin position="329"/>
        <end position="378"/>
    </location>
</feature>
<evidence type="ECO:0000256" key="6">
    <source>
        <dbReference type="ARBA" id="ARBA00022555"/>
    </source>
</evidence>
<keyword evidence="6 9" id="KW-0820">tRNA-binding</keyword>
<evidence type="ECO:0000256" key="3">
    <source>
        <dbReference type="ARBA" id="ARBA00018928"/>
    </source>
</evidence>
<evidence type="ECO:0000256" key="1">
    <source>
        <dbReference type="ARBA" id="ARBA00004496"/>
    </source>
</evidence>
<comment type="similarity">
    <text evidence="2 9">Belongs to the exportin family.</text>
</comment>
<evidence type="ECO:0000256" key="4">
    <source>
        <dbReference type="ARBA" id="ARBA00022448"/>
    </source>
</evidence>
<dbReference type="InterPro" id="IPR045546">
    <property type="entry name" value="Exportin-T_C"/>
</dbReference>
<dbReference type="Pfam" id="PF08389">
    <property type="entry name" value="Xpo1"/>
    <property type="match status" value="1"/>
</dbReference>
<gene>
    <name evidence="12" type="ORF">TRICI_006057</name>
</gene>
<sequence length="1042" mass="117088">MEDQLEQAVNIAIQGTGDASLKQQVRDSEDGWQACLSIVTGDQKRSDATRFFSLQVIDNSLPRLNNEQLKFIRNNLFSHLQKLVNSTDYLEAVHFRNKFAQSVGYLFIVSYQEAWTTFFDDLMALMAGSSSNVENAPAVDMYLRILRCIHEEIGDNLISRPMEVTKRNNMLKDLIRERAMSSLASSWMDILQYYSNNSTSPESLGNEIVDGALRVIGAWVSWIDITLVVNPTYLNLIFSQLANPKQRLSACDSLSEIISKKMKPADKIELIALLNPSNLISQLPTGSNSDIDFDERVAKLSNIVTLELVHILDGTTQTSSGVNCTPQEIERAERLLMDIMPIVLQFLSNEYDDTSSQVFQCLGEYLAFVRKESKREKAKVDTSNLTKNSSGQYIDFPADSNFVPQQRLQLLSHMLNKIIMKMKYDPSTEWTGGEDESESEFLDVRNRLKILQDQIAAIDQDLYTDGMAAVINSSLDGSTSQSWQDVELGLFELSAFSDSTKNGSITLLRGTETKASRTIYELFVKMIHSGVITINHPSIQLLYIELVNRHSGFFTAERTDLLNKTLEVFVSPLAVHNSNKKVQVRSWYLFFKFIKAVKNFVGDIAEQIFNSISSLLEIKAEMPKNNNNGNDSDSDNDDDSGTFESQLYLFELCGVLFGSVSNEDHGHALSQRLLQPIFNDIERCLQQDTVLQDPQLIAQVHHDLMALGTFARGFDELGGGVSGPAAKSNKKPVQELKNATQVIIVVLERMASLEMIRSSSRFAFSRMIPLLGVDILGEISRLISALLEGSTIREFGDFLSFLGQLSHSFKTEYGVFEMFTSLLSPLVNRMLVIFEECNKEASTGSTDAILLKRSLRKAFLQLIFNLLNNGMGAIFVTENNTQAFQSTMECIFLFASDMDDPQVQKLAIVVLSKMLATWADGEVKPDPTTPDANVFGKGMVVNGFNDQFIFEQYTRVCWELPSKQGFDIRDAQTRLVISEAAALQRAIYEHKGPVYVTYLSNQYFPSIGLPENMAQDYLGNLSQLTSKDFKKYFIDFLSRVFS</sequence>
<dbReference type="Proteomes" id="UP000761534">
    <property type="component" value="Unassembled WGS sequence"/>
</dbReference>
<feature type="domain" description="Exportin-T C-terminal" evidence="11">
    <location>
        <begin position="403"/>
        <end position="1039"/>
    </location>
</feature>
<evidence type="ECO:0000256" key="2">
    <source>
        <dbReference type="ARBA" id="ARBA00009466"/>
    </source>
</evidence>
<comment type="subcellular location">
    <subcellularLocation>
        <location evidence="1 9">Cytoplasm</location>
    </subcellularLocation>
    <subcellularLocation>
        <location evidence="9">Nucleus</location>
    </subcellularLocation>
    <text evidence="9">Shuttles between the nucleus and the cytoplasm.</text>
</comment>
<evidence type="ECO:0000256" key="9">
    <source>
        <dbReference type="RuleBase" id="RU366037"/>
    </source>
</evidence>
<dbReference type="OrthoDB" id="26399at2759"/>
<evidence type="ECO:0000313" key="12">
    <source>
        <dbReference type="EMBL" id="KAA8901554.1"/>
    </source>
</evidence>
<dbReference type="Pfam" id="PF19282">
    <property type="entry name" value="Exportin-T"/>
    <property type="match status" value="2"/>
</dbReference>
<organism evidence="12 13">
    <name type="scientific">Trichomonascus ciferrii</name>
    <dbReference type="NCBI Taxonomy" id="44093"/>
    <lineage>
        <taxon>Eukaryota</taxon>
        <taxon>Fungi</taxon>
        <taxon>Dikarya</taxon>
        <taxon>Ascomycota</taxon>
        <taxon>Saccharomycotina</taxon>
        <taxon>Dipodascomycetes</taxon>
        <taxon>Dipodascales</taxon>
        <taxon>Trichomonascaceae</taxon>
        <taxon>Trichomonascus</taxon>
        <taxon>Trichomonascus ciferrii complex</taxon>
    </lineage>
</organism>
<dbReference type="GO" id="GO:0031267">
    <property type="term" value="F:small GTPase binding"/>
    <property type="evidence" value="ECO:0007669"/>
    <property type="project" value="InterPro"/>
</dbReference>
<dbReference type="GO" id="GO:0005643">
    <property type="term" value="C:nuclear pore"/>
    <property type="evidence" value="ECO:0007669"/>
    <property type="project" value="TreeGrafter"/>
</dbReference>
<proteinExistence type="inferred from homology"/>
<dbReference type="PANTHER" id="PTHR15952:SF11">
    <property type="entry name" value="EXPORTIN-T"/>
    <property type="match status" value="1"/>
</dbReference>
<keyword evidence="5 9" id="KW-0963">Cytoplasm</keyword>
<keyword evidence="13" id="KW-1185">Reference proteome</keyword>
<dbReference type="VEuPathDB" id="FungiDB:TRICI_006057"/>
<dbReference type="InterPro" id="IPR040017">
    <property type="entry name" value="XPOT"/>
</dbReference>
<dbReference type="SUPFAM" id="SSF48371">
    <property type="entry name" value="ARM repeat"/>
    <property type="match status" value="1"/>
</dbReference>
<keyword evidence="7 9" id="KW-0694">RNA-binding</keyword>
<dbReference type="GO" id="GO:0005737">
    <property type="term" value="C:cytoplasm"/>
    <property type="evidence" value="ECO:0007669"/>
    <property type="project" value="UniProtKB-SubCell"/>
</dbReference>
<name>A0A642URD3_9ASCO</name>
<evidence type="ECO:0000313" key="13">
    <source>
        <dbReference type="Proteomes" id="UP000761534"/>
    </source>
</evidence>
<dbReference type="AlphaFoldDB" id="A0A642URD3"/>
<protein>
    <recommendedName>
        <fullName evidence="3 9">Exportin-T</fullName>
    </recommendedName>
    <alternativeName>
        <fullName evidence="9">Exportin(tRNA)</fullName>
    </alternativeName>
    <alternativeName>
        <fullName evidence="9">tRNA exportin</fullName>
    </alternativeName>
</protein>
<feature type="domain" description="Exportin-1/Importin-beta-like" evidence="10">
    <location>
        <begin position="94"/>
        <end position="254"/>
    </location>
</feature>
<dbReference type="GO" id="GO:0071528">
    <property type="term" value="P:tRNA re-export from nucleus"/>
    <property type="evidence" value="ECO:0007669"/>
    <property type="project" value="UniProtKB-UniRule"/>
</dbReference>
<dbReference type="InterPro" id="IPR013598">
    <property type="entry name" value="Exportin-1/Importin-b-like"/>
</dbReference>
<evidence type="ECO:0000256" key="8">
    <source>
        <dbReference type="ARBA" id="ARBA00023242"/>
    </source>
</evidence>